<feature type="coiled-coil region" evidence="10">
    <location>
        <begin position="1661"/>
        <end position="1720"/>
    </location>
</feature>
<evidence type="ECO:0000313" key="14">
    <source>
        <dbReference type="Proteomes" id="UP000533896"/>
    </source>
</evidence>
<feature type="domain" description="Kinesin motor" evidence="12">
    <location>
        <begin position="1"/>
        <end position="312"/>
    </location>
</feature>
<dbReference type="Gene3D" id="3.40.850.10">
    <property type="entry name" value="Kinesin motor domain"/>
    <property type="match status" value="1"/>
</dbReference>
<dbReference type="SUPFAM" id="SSF52540">
    <property type="entry name" value="P-loop containing nucleoside triphosphate hydrolases"/>
    <property type="match status" value="1"/>
</dbReference>
<dbReference type="InterPro" id="IPR001752">
    <property type="entry name" value="Kinesin_motor_dom"/>
</dbReference>
<accession>A0A7K8JZD9</accession>
<evidence type="ECO:0000256" key="3">
    <source>
        <dbReference type="ARBA" id="ARBA00022840"/>
    </source>
</evidence>
<dbReference type="PROSITE" id="PS50067">
    <property type="entry name" value="KINESIN_MOTOR_2"/>
    <property type="match status" value="1"/>
</dbReference>
<feature type="compositionally biased region" description="Basic and acidic residues" evidence="11">
    <location>
        <begin position="2187"/>
        <end position="2209"/>
    </location>
</feature>
<feature type="non-terminal residue" evidence="13">
    <location>
        <position position="2209"/>
    </location>
</feature>
<dbReference type="GO" id="GO:0005524">
    <property type="term" value="F:ATP binding"/>
    <property type="evidence" value="ECO:0007669"/>
    <property type="project" value="UniProtKB-UniRule"/>
</dbReference>
<evidence type="ECO:0000259" key="12">
    <source>
        <dbReference type="PROSITE" id="PS50067"/>
    </source>
</evidence>
<dbReference type="InterPro" id="IPR027417">
    <property type="entry name" value="P-loop_NTPase"/>
</dbReference>
<dbReference type="FunFam" id="3.40.850.10:FF:000026">
    <property type="entry name" value="Centromere-associated protein E"/>
    <property type="match status" value="1"/>
</dbReference>
<protein>
    <recommendedName>
        <fullName evidence="7">Centromere-associated protein E</fullName>
    </recommendedName>
    <alternativeName>
        <fullName evidence="8">Centromere protein E</fullName>
    </alternativeName>
</protein>
<feature type="coiled-coil region" evidence="10">
    <location>
        <begin position="328"/>
        <end position="372"/>
    </location>
</feature>
<dbReference type="Pfam" id="PF00225">
    <property type="entry name" value="Kinesin"/>
    <property type="match status" value="1"/>
</dbReference>
<gene>
    <name evidence="13" type="primary">Cenpe</name>
    <name evidence="13" type="ORF">LOPRUF_R12362</name>
</gene>
<feature type="coiled-coil region" evidence="10">
    <location>
        <begin position="1289"/>
        <end position="1570"/>
    </location>
</feature>
<keyword evidence="2 9" id="KW-0547">Nucleotide-binding</keyword>
<dbReference type="PANTHER" id="PTHR47968:SF75">
    <property type="entry name" value="CENTROMERE-ASSOCIATED PROTEIN E"/>
    <property type="match status" value="1"/>
</dbReference>
<dbReference type="Proteomes" id="UP000533896">
    <property type="component" value="Unassembled WGS sequence"/>
</dbReference>
<dbReference type="GO" id="GO:0008608">
    <property type="term" value="P:attachment of spindle microtubules to kinetochore"/>
    <property type="evidence" value="ECO:0007669"/>
    <property type="project" value="UniProtKB-ARBA"/>
</dbReference>
<feature type="coiled-coil region" evidence="10">
    <location>
        <begin position="789"/>
        <end position="1263"/>
    </location>
</feature>
<keyword evidence="14" id="KW-1185">Reference proteome</keyword>
<dbReference type="GO" id="GO:0007051">
    <property type="term" value="P:spindle organization"/>
    <property type="evidence" value="ECO:0007669"/>
    <property type="project" value="UniProtKB-ARBA"/>
</dbReference>
<dbReference type="PRINTS" id="PR00380">
    <property type="entry name" value="KINESINHEAVY"/>
</dbReference>
<feature type="coiled-coil region" evidence="10">
    <location>
        <begin position="649"/>
        <end position="761"/>
    </location>
</feature>
<dbReference type="SMART" id="SM00129">
    <property type="entry name" value="KISc"/>
    <property type="match status" value="1"/>
</dbReference>
<dbReference type="CDD" id="cd01374">
    <property type="entry name" value="KISc_CENP_E"/>
    <property type="match status" value="1"/>
</dbReference>
<dbReference type="GO" id="GO:0030071">
    <property type="term" value="P:regulation of mitotic metaphase/anaphase transition"/>
    <property type="evidence" value="ECO:0007669"/>
    <property type="project" value="UniProtKB-ARBA"/>
</dbReference>
<dbReference type="GO" id="GO:0000278">
    <property type="term" value="P:mitotic cell cycle"/>
    <property type="evidence" value="ECO:0007669"/>
    <property type="project" value="TreeGrafter"/>
</dbReference>
<evidence type="ECO:0000256" key="10">
    <source>
        <dbReference type="SAM" id="Coils"/>
    </source>
</evidence>
<sequence length="2209" mass="255822">RENALEDKVSLYWKSENNTIYEVNGTKVFSYDRVFHSSDNTQQLYEGVAVPIIQSAVQGYNGTIFAYGQTASGKTYTMMGNEDSVGIIPKAIKHVFKQICEIPDREFLLRVSYMEIYNETITDLLCDIRKKKPLGIREDVNRNTYVEDLIEEVVVAPEQVMEWIRKGEKNRHYGETKMNEHSSRSHTIFRMIIESRERSDLANANCDGAVMVSHLNLVDLAGSERASQTGSEGVRLKEGCNINRSLFILGQVIKKLCDDPSGFINYRDSKLTRILQNSLGGNAKTVIICTITPVSFDETLSTLQFANTAKRMKNTPKVNEVLDDDALLKRYRKEILDLKKQLEEVSSKTQIHAMEKDQLAQLLEEKNSLQKVQEDRIRNLTEMLVTSASFSSKQNAKAKRRRRVTWAPGKINQANVSYFEDFEKPGLTEPKKMKMSLSALQDMEDSMLENSVNDNQYLMAPEQISDVEWTAGPNMNWTLRDFEESVQLCEALALEKDTAENKVNVLQASFDNLVLENEQLKSEINEMKEKLKEKIEMDEFEALEKQTQKDHETQLMHEITNLKNLVSNADEYREELEAELNSKLEQLKEKENKIKILQNRVEELQKAGAEKKDASFSVADSDKLIEEIQQLNKSLLDSETIALDAKKESAFLRTENLELKEKMDELLNNYKQMEKDVQLYQSQIEAGKASYKKMQADLQKELQSAFQENTRLTSLMEGKVPKDVLSLVELEKEAADLKGELKKALKENALLQKQVNELSELQSLSNTVDIQQKEILEKCEELRLLKLEREKLLSEVADNEVRLKDMTEEIGKSKDDLADAQLKYVKSDQEYVALKQLHEELEQKYVAASENNEQMKLRVDILSKEAQESKITLDEVKLELSSKMKELEEKTAEHKELFEVREDFIRTQQKLNEMEQLKEQEKIMELRLEAKDSEIQAVLQQLTECQEEIKALMQERDYLKQKEESLQAETDQLKEDIKDTVSMNILAHEELRNTQSSLKQSQDTVKKLEKNISEKESQILSVEEALGKTIKGLEIRVSQMTEEIKIIISERDQLAEEKSLNNCRESNQLQALKEQIAFLTQENNSLQDKLDSLHLKKEEYEEGTPIKEKSMEQELFLLREQLSQAQKKLREMDELKANECRRESEKIERTDFIPELHDCKEVSTLTERDDHLQMQLENLQNERDQLRETIQETISMNSAMQEELRCARNSLRQHQETIAELKGSISEKENQLLKVQKASKETTDELQQKLSEVTENLTHVSSEYGKLLTEKEQIERTINERICQHLDKITILNQEKDELQQMVETCKAERDQLEADCHESREKSLKVLSEMENLREELKHQKEQADIQKNMLAKGKETLQNTEEKLNEEINKLREKVIQLNEDLNLVSKERHELLGELKEKTETESSKLQQLKKQCDLLAQERDHLQEMLEDIQTEKIKLESNLRESVDKIFETEKELKWQQELLSNEKIKAEEREENLLKVQKRSEILEDSLTNKIQQLTEMLNSVSCEKDQLLAERTSHSLQLKEQISSTNQEKDELQKLLQDVTSERDQLKTELQKKSEMCAETNAKLECALDQLKQRSLNDISIQVNPLDNAEQMVDDSLKEKTLKIKELLEKFPSMGKRYECLSTLSLNLKNELNIQKALIAVILTQISSEQSKQVKRLQTENEKINRHLQSLLNKLKFMFSRVCSKKREYHATVNKCETELLEEKRKQDQLRAQIQYLRKTYLNQNEISSQELNISEVLQSLHLNEESILKDISEMESELLCIEAEIQQEESARKETTQFWEACSGTHCDAEEFKEELKKDNERLLQVINFWTPKVKVLVQLASELDARIANYCKNADVESKQRKEKSEELLQELSTLKEQLAPGGSASLALQEENYRLHNKLKAAEQDTKAMEVKIQKLESIINEAEKNLKERDDRINKLHAQIRIKTEASDLTQLQAKLNETEKCLRTALTENQSLQAKLDKGAELYKEEIDHLKTQLVKHDMERMKQSNSFDVKLANYKALAEHKEQQLRKLKEELRRAQQEQDVTVVLEKEAPQQSQIPLTCGGGSGIVQSTQILLLKSEQAKLQKENFHLKKQNDVLLSNELQLKEELRKWKERTLKLKEQSSRETTQETVPRSPRKTVSYSLKEQMPSPSKELVSREIVTLDVSKPLPLTCPTNFFDNSGLGTLPDTRPAGTESTEDHLKHLFGTSEKDKSPDCLTQ</sequence>
<keyword evidence="6" id="KW-0963">Cytoplasm</keyword>
<evidence type="ECO:0000256" key="2">
    <source>
        <dbReference type="ARBA" id="ARBA00022741"/>
    </source>
</evidence>
<keyword evidence="5 9" id="KW-0505">Motor protein</keyword>
<feature type="region of interest" description="Disordered" evidence="11">
    <location>
        <begin position="2168"/>
        <end position="2209"/>
    </location>
</feature>
<dbReference type="EMBL" id="VWYV01000424">
    <property type="protein sequence ID" value="NXE09780.1"/>
    <property type="molecule type" value="Genomic_DNA"/>
</dbReference>
<name>A0A7K8JZD9_9AVES</name>
<evidence type="ECO:0000256" key="11">
    <source>
        <dbReference type="SAM" id="MobiDB-lite"/>
    </source>
</evidence>
<dbReference type="GO" id="GO:0005874">
    <property type="term" value="C:microtubule"/>
    <property type="evidence" value="ECO:0007669"/>
    <property type="project" value="TreeGrafter"/>
</dbReference>
<evidence type="ECO:0000313" key="13">
    <source>
        <dbReference type="EMBL" id="NXE09780.1"/>
    </source>
</evidence>
<feature type="non-terminal residue" evidence="13">
    <location>
        <position position="1"/>
    </location>
</feature>
<evidence type="ECO:0000256" key="6">
    <source>
        <dbReference type="ARBA" id="ARBA00023212"/>
    </source>
</evidence>
<dbReference type="InterPro" id="IPR036961">
    <property type="entry name" value="Kinesin_motor_dom_sf"/>
</dbReference>
<feature type="coiled-coil region" evidence="10">
    <location>
        <begin position="1847"/>
        <end position="2034"/>
    </location>
</feature>
<evidence type="ECO:0000256" key="1">
    <source>
        <dbReference type="ARBA" id="ARBA00004245"/>
    </source>
</evidence>
<dbReference type="OrthoDB" id="21525at2759"/>
<dbReference type="PANTHER" id="PTHR47968">
    <property type="entry name" value="CENTROMERE PROTEIN E"/>
    <property type="match status" value="1"/>
</dbReference>
<keyword evidence="3 9" id="KW-0067">ATP-binding</keyword>
<proteinExistence type="inferred from homology"/>
<dbReference type="PROSITE" id="PS00411">
    <property type="entry name" value="KINESIN_MOTOR_1"/>
    <property type="match status" value="1"/>
</dbReference>
<feature type="region of interest" description="Disordered" evidence="11">
    <location>
        <begin position="2110"/>
        <end position="2144"/>
    </location>
</feature>
<evidence type="ECO:0000256" key="4">
    <source>
        <dbReference type="ARBA" id="ARBA00023054"/>
    </source>
</evidence>
<comment type="similarity">
    <text evidence="9">Belongs to the TRAFAC class myosin-kinesin ATPase superfamily. Kinesin family.</text>
</comment>
<dbReference type="InterPro" id="IPR019821">
    <property type="entry name" value="Kinesin_motor_CS"/>
</dbReference>
<comment type="caution">
    <text evidence="13">The sequence shown here is derived from an EMBL/GenBank/DDBJ whole genome shotgun (WGS) entry which is preliminary data.</text>
</comment>
<dbReference type="GO" id="GO:0008017">
    <property type="term" value="F:microtubule binding"/>
    <property type="evidence" value="ECO:0007669"/>
    <property type="project" value="InterPro"/>
</dbReference>
<evidence type="ECO:0000256" key="9">
    <source>
        <dbReference type="PROSITE-ProRule" id="PRU00283"/>
    </source>
</evidence>
<dbReference type="GO" id="GO:0140694">
    <property type="term" value="P:membraneless organelle assembly"/>
    <property type="evidence" value="ECO:0007669"/>
    <property type="project" value="UniProtKB-ARBA"/>
</dbReference>
<evidence type="ECO:0000256" key="5">
    <source>
        <dbReference type="ARBA" id="ARBA00023175"/>
    </source>
</evidence>
<keyword evidence="6" id="KW-0206">Cytoskeleton</keyword>
<organism evidence="13 14">
    <name type="scientific">Lophotis ruficrista</name>
    <dbReference type="NCBI Taxonomy" id="172689"/>
    <lineage>
        <taxon>Eukaryota</taxon>
        <taxon>Metazoa</taxon>
        <taxon>Chordata</taxon>
        <taxon>Craniata</taxon>
        <taxon>Vertebrata</taxon>
        <taxon>Euteleostomi</taxon>
        <taxon>Archelosauria</taxon>
        <taxon>Archosauria</taxon>
        <taxon>Dinosauria</taxon>
        <taxon>Saurischia</taxon>
        <taxon>Theropoda</taxon>
        <taxon>Coelurosauria</taxon>
        <taxon>Aves</taxon>
        <taxon>Neognathae</taxon>
        <taxon>Neoaves</taxon>
        <taxon>Otidimorphae</taxon>
        <taxon>Otidiformes</taxon>
        <taxon>Otididae</taxon>
        <taxon>Lophotis</taxon>
    </lineage>
</organism>
<feature type="compositionally biased region" description="Polar residues" evidence="11">
    <location>
        <begin position="2119"/>
        <end position="2134"/>
    </location>
</feature>
<reference evidence="13 14" key="1">
    <citation type="submission" date="2019-09" db="EMBL/GenBank/DDBJ databases">
        <title>Bird 10,000 Genomes (B10K) Project - Family phase.</title>
        <authorList>
            <person name="Zhang G."/>
        </authorList>
    </citation>
    <scope>NUCLEOTIDE SEQUENCE [LARGE SCALE GENOMIC DNA]</scope>
    <source>
        <strain evidence="13">B10K-CU-031-23</strain>
    </source>
</reference>
<dbReference type="GO" id="GO:0003777">
    <property type="term" value="F:microtubule motor activity"/>
    <property type="evidence" value="ECO:0007669"/>
    <property type="project" value="InterPro"/>
</dbReference>
<comment type="subcellular location">
    <subcellularLocation>
        <location evidence="1">Cytoplasm</location>
        <location evidence="1">Cytoskeleton</location>
    </subcellularLocation>
</comment>
<dbReference type="InterPro" id="IPR027640">
    <property type="entry name" value="Kinesin-like_fam"/>
</dbReference>
<feature type="coiled-coil region" evidence="10">
    <location>
        <begin position="489"/>
        <end position="614"/>
    </location>
</feature>
<dbReference type="GO" id="GO:0007018">
    <property type="term" value="P:microtubule-based movement"/>
    <property type="evidence" value="ECO:0007669"/>
    <property type="project" value="InterPro"/>
</dbReference>
<keyword evidence="4 10" id="KW-0175">Coiled coil</keyword>
<dbReference type="GO" id="GO:0000779">
    <property type="term" value="C:condensed chromosome, centromeric region"/>
    <property type="evidence" value="ECO:0007669"/>
    <property type="project" value="UniProtKB-ARBA"/>
</dbReference>
<feature type="binding site" evidence="9">
    <location>
        <begin position="68"/>
        <end position="75"/>
    </location>
    <ligand>
        <name>ATP</name>
        <dbReference type="ChEBI" id="CHEBI:30616"/>
    </ligand>
</feature>
<dbReference type="GO" id="GO:0000280">
    <property type="term" value="P:nuclear division"/>
    <property type="evidence" value="ECO:0007669"/>
    <property type="project" value="UniProtKB-ARBA"/>
</dbReference>
<evidence type="ECO:0000256" key="8">
    <source>
        <dbReference type="ARBA" id="ARBA00081766"/>
    </source>
</evidence>
<evidence type="ECO:0000256" key="7">
    <source>
        <dbReference type="ARBA" id="ARBA00070169"/>
    </source>
</evidence>
<dbReference type="GO" id="GO:0043515">
    <property type="term" value="F:kinetochore binding"/>
    <property type="evidence" value="ECO:0007669"/>
    <property type="project" value="UniProtKB-ARBA"/>
</dbReference>